<gene>
    <name evidence="1" type="ORF">TTHERM_00301930</name>
</gene>
<reference evidence="2" key="1">
    <citation type="journal article" date="2006" name="PLoS Biol.">
        <title>Macronuclear genome sequence of the ciliate Tetrahymena thermophila, a model eukaryote.</title>
        <authorList>
            <person name="Eisen J.A."/>
            <person name="Coyne R.S."/>
            <person name="Wu M."/>
            <person name="Wu D."/>
            <person name="Thiagarajan M."/>
            <person name="Wortman J.R."/>
            <person name="Badger J.H."/>
            <person name="Ren Q."/>
            <person name="Amedeo P."/>
            <person name="Jones K.M."/>
            <person name="Tallon L.J."/>
            <person name="Delcher A.L."/>
            <person name="Salzberg S.L."/>
            <person name="Silva J.C."/>
            <person name="Haas B.J."/>
            <person name="Majoros W.H."/>
            <person name="Farzad M."/>
            <person name="Carlton J.M."/>
            <person name="Smith R.K. Jr."/>
            <person name="Garg J."/>
            <person name="Pearlman R.E."/>
            <person name="Karrer K.M."/>
            <person name="Sun L."/>
            <person name="Manning G."/>
            <person name="Elde N.C."/>
            <person name="Turkewitz A.P."/>
            <person name="Asai D.J."/>
            <person name="Wilkes D.E."/>
            <person name="Wang Y."/>
            <person name="Cai H."/>
            <person name="Collins K."/>
            <person name="Stewart B.A."/>
            <person name="Lee S.R."/>
            <person name="Wilamowska K."/>
            <person name="Weinberg Z."/>
            <person name="Ruzzo W.L."/>
            <person name="Wloga D."/>
            <person name="Gaertig J."/>
            <person name="Frankel J."/>
            <person name="Tsao C.-C."/>
            <person name="Gorovsky M.A."/>
            <person name="Keeling P.J."/>
            <person name="Waller R.F."/>
            <person name="Patron N.J."/>
            <person name="Cherry J.M."/>
            <person name="Stover N.A."/>
            <person name="Krieger C.J."/>
            <person name="del Toro C."/>
            <person name="Ryder H.F."/>
            <person name="Williamson S.C."/>
            <person name="Barbeau R.A."/>
            <person name="Hamilton E.P."/>
            <person name="Orias E."/>
        </authorList>
    </citation>
    <scope>NUCLEOTIDE SEQUENCE [LARGE SCALE GENOMIC DNA]</scope>
    <source>
        <strain evidence="2">SB210</strain>
    </source>
</reference>
<keyword evidence="2" id="KW-1185">Reference proteome</keyword>
<dbReference type="HOGENOM" id="CLU_978194_0_0_1"/>
<dbReference type="AlphaFoldDB" id="I7M3V6"/>
<dbReference type="EMBL" id="GG662449">
    <property type="protein sequence ID" value="EAS04376.1"/>
    <property type="molecule type" value="Genomic_DNA"/>
</dbReference>
<dbReference type="KEGG" id="tet:TTHERM_00301930"/>
<dbReference type="RefSeq" id="XP_001024621.1">
    <property type="nucleotide sequence ID" value="XM_001024621.3"/>
</dbReference>
<evidence type="ECO:0000313" key="1">
    <source>
        <dbReference type="EMBL" id="EAS04376.1"/>
    </source>
</evidence>
<sequence length="285" mass="33684">MQLARQININQGIQKFNGDEKQYTNMLLTFDKITVDDSLSKIYISIQREQQNIKQTVREVLNLQQSADTVSAVGLSQCCREFITQINQLQDVKDLFFRSLILLDQFIEKVLEFKDELKRVSQRDYFDNTQIAKGIQHDIRLTIISMNEEQNQLHQSRMVQYSQNFYLNNSYSQLGANQLLSQQQTIEQQNQNYSYFMNLNREKEQIKNNIQMEAKSLNASRVLYPENNVSQSIRVIPNQIQYEEGYSDQQIYSTPQRRRLLQNFNNDGQIVEDHGEQEDCKCYIF</sequence>
<dbReference type="Proteomes" id="UP000009168">
    <property type="component" value="Unassembled WGS sequence"/>
</dbReference>
<accession>I7M3V6</accession>
<name>I7M3V6_TETTS</name>
<protein>
    <submittedName>
        <fullName evidence="1">Uncharacterized protein</fullName>
    </submittedName>
</protein>
<organism evidence="1 2">
    <name type="scientific">Tetrahymena thermophila (strain SB210)</name>
    <dbReference type="NCBI Taxonomy" id="312017"/>
    <lineage>
        <taxon>Eukaryota</taxon>
        <taxon>Sar</taxon>
        <taxon>Alveolata</taxon>
        <taxon>Ciliophora</taxon>
        <taxon>Intramacronucleata</taxon>
        <taxon>Oligohymenophorea</taxon>
        <taxon>Hymenostomatida</taxon>
        <taxon>Tetrahymenina</taxon>
        <taxon>Tetrahymenidae</taxon>
        <taxon>Tetrahymena</taxon>
    </lineage>
</organism>
<evidence type="ECO:0000313" key="2">
    <source>
        <dbReference type="Proteomes" id="UP000009168"/>
    </source>
</evidence>
<dbReference type="InParanoid" id="I7M3V6"/>
<dbReference type="GeneID" id="7832446"/>
<proteinExistence type="predicted"/>